<name>A0A9E7DIG6_9FIRM</name>
<feature type="transmembrane region" description="Helical" evidence="1">
    <location>
        <begin position="436"/>
        <end position="456"/>
    </location>
</feature>
<keyword evidence="1" id="KW-0472">Membrane</keyword>
<proteinExistence type="predicted"/>
<feature type="transmembrane region" description="Helical" evidence="1">
    <location>
        <begin position="272"/>
        <end position="292"/>
    </location>
</feature>
<evidence type="ECO:0000313" key="2">
    <source>
        <dbReference type="EMBL" id="UQK58521.1"/>
    </source>
</evidence>
<dbReference type="KEGG" id="fms:M1R53_04590"/>
<feature type="transmembrane region" description="Helical" evidence="1">
    <location>
        <begin position="348"/>
        <end position="367"/>
    </location>
</feature>
<gene>
    <name evidence="2" type="ORF">M1R53_04590</name>
</gene>
<organism evidence="2 3">
    <name type="scientific">Fenollaria massiliensis</name>
    <dbReference type="NCBI Taxonomy" id="938288"/>
    <lineage>
        <taxon>Bacteria</taxon>
        <taxon>Bacillati</taxon>
        <taxon>Bacillota</taxon>
        <taxon>Clostridia</taxon>
        <taxon>Eubacteriales</taxon>
        <taxon>Fenollaria</taxon>
    </lineage>
</organism>
<feature type="transmembrane region" description="Helical" evidence="1">
    <location>
        <begin position="96"/>
        <end position="120"/>
    </location>
</feature>
<keyword evidence="1" id="KW-1133">Transmembrane helix</keyword>
<feature type="transmembrane region" description="Helical" evidence="1">
    <location>
        <begin position="175"/>
        <end position="198"/>
    </location>
</feature>
<feature type="transmembrane region" description="Helical" evidence="1">
    <location>
        <begin position="503"/>
        <end position="525"/>
    </location>
</feature>
<dbReference type="EMBL" id="CP096649">
    <property type="protein sequence ID" value="UQK58521.1"/>
    <property type="molecule type" value="Genomic_DNA"/>
</dbReference>
<reference evidence="2" key="1">
    <citation type="submission" date="2022-04" db="EMBL/GenBank/DDBJ databases">
        <title>Complete genome sequences of Ezakiella coagulans and Fenollaria massiliensis.</title>
        <authorList>
            <person name="France M.T."/>
            <person name="Clifford J."/>
            <person name="Narina S."/>
            <person name="Rutt L."/>
            <person name="Ravel J."/>
        </authorList>
    </citation>
    <scope>NUCLEOTIDE SEQUENCE</scope>
    <source>
        <strain evidence="2">C0061C2</strain>
    </source>
</reference>
<protein>
    <submittedName>
        <fullName evidence="2">Uncharacterized protein</fullName>
    </submittedName>
</protein>
<keyword evidence="3" id="KW-1185">Reference proteome</keyword>
<keyword evidence="1" id="KW-0812">Transmembrane</keyword>
<feature type="transmembrane region" description="Helical" evidence="1">
    <location>
        <begin position="462"/>
        <end position="482"/>
    </location>
</feature>
<accession>A0A9E7DIG6</accession>
<dbReference type="Proteomes" id="UP000831151">
    <property type="component" value="Chromosome"/>
</dbReference>
<feature type="transmembrane region" description="Helical" evidence="1">
    <location>
        <begin position="387"/>
        <end position="406"/>
    </location>
</feature>
<feature type="transmembrane region" description="Helical" evidence="1">
    <location>
        <begin position="72"/>
        <end position="90"/>
    </location>
</feature>
<dbReference type="AlphaFoldDB" id="A0A9E7DIG6"/>
<evidence type="ECO:0000313" key="3">
    <source>
        <dbReference type="Proteomes" id="UP000831151"/>
    </source>
</evidence>
<feature type="transmembrane region" description="Helical" evidence="1">
    <location>
        <begin position="140"/>
        <end position="163"/>
    </location>
</feature>
<sequence>MFKLFSLKVLDLFKPLFKGLKVDYDKLRAILKAKLIMENRRTSAFSNSFSGQESNSKISQFFQNSNFFKRGYILFLIYGLILAGLCYGAEDIKLRYTALFAVGMFLFFAGIIVDFTEVLIDTRDRDILLYKPVGEKEINLARLISLIIYVVKLALIMFGPALLVTIVKRPQEVPILLVEVVMLSVSLVMFEYIFYYVLFRIFKNLNIKSIITTVQVLIFVVLMIGFQVFGHLVDKEMALKIFSSEAFKYLFIPMWFTGPFELLYGNFETINIIYTGLLIVFFIGLIAINTAISKDFEEILSKKDKVIINKKSSFLQRLTNKFFAKNDMERAGVNMVFWMKSSDEKLKFQLGSISLMIIVYPLIFLFAAFKKGSDPMADMVLKDHARFVTLINYMSAMMAMSIWQILNYATNYKASIIHLITGNLRLKEFRNGVKKGGLFSFIFVPVLINAMLMSLFVKNAWFIDYINPIIFIMLSEIIASDLMLKNIPFSMDVAKIKNGQKGYFWAGIAAMFITAVLTGLNALLIFLNTPFIYLYSLIGLGALIYLLKK</sequence>
<feature type="transmembrane region" description="Helical" evidence="1">
    <location>
        <begin position="210"/>
        <end position="229"/>
    </location>
</feature>
<evidence type="ECO:0000256" key="1">
    <source>
        <dbReference type="SAM" id="Phobius"/>
    </source>
</evidence>
<feature type="transmembrane region" description="Helical" evidence="1">
    <location>
        <begin position="531"/>
        <end position="547"/>
    </location>
</feature>
<dbReference type="RefSeq" id="WP_249242138.1">
    <property type="nucleotide sequence ID" value="NZ_CP096649.1"/>
</dbReference>